<dbReference type="EMBL" id="OIVN01006229">
    <property type="protein sequence ID" value="SPD28379.1"/>
    <property type="molecule type" value="Genomic_DNA"/>
</dbReference>
<name>A0A2N9IW61_FAGSY</name>
<dbReference type="EMBL" id="OIVN01000041">
    <property type="protein sequence ID" value="SPC73104.1"/>
    <property type="molecule type" value="Genomic_DNA"/>
</dbReference>
<organism evidence="2">
    <name type="scientific">Fagus sylvatica</name>
    <name type="common">Beechnut</name>
    <dbReference type="NCBI Taxonomy" id="28930"/>
    <lineage>
        <taxon>Eukaryota</taxon>
        <taxon>Viridiplantae</taxon>
        <taxon>Streptophyta</taxon>
        <taxon>Embryophyta</taxon>
        <taxon>Tracheophyta</taxon>
        <taxon>Spermatophyta</taxon>
        <taxon>Magnoliopsida</taxon>
        <taxon>eudicotyledons</taxon>
        <taxon>Gunneridae</taxon>
        <taxon>Pentapetalae</taxon>
        <taxon>rosids</taxon>
        <taxon>fabids</taxon>
        <taxon>Fagales</taxon>
        <taxon>Fagaceae</taxon>
        <taxon>Fagus</taxon>
    </lineage>
</organism>
<dbReference type="PANTHER" id="PTHR33257">
    <property type="entry name" value="OS05G0165500 PROTEIN"/>
    <property type="match status" value="1"/>
</dbReference>
<sequence length="205" mass="22949">MDYEHRKGGEKRASFLQGDENFRKILSRNSSVGCSSRIYYYRNAEGVPFNWEMQPGKSKEPPKDEVIPPISPPPAVLSLGLPKPCIEVHPSKQAQKTWPTRLRFWYKSKKNKMSKNINIAKACSRGSHDGSDKTERFEFCSSDCEFMASSPQVSSSSSWSSLSFSNGPLVQSSRLGSPGRDSFHGPLSCSPWNISTILVSIVRRI</sequence>
<reference evidence="2" key="1">
    <citation type="submission" date="2018-02" db="EMBL/GenBank/DDBJ databases">
        <authorList>
            <person name="Cohen D.B."/>
            <person name="Kent A.D."/>
        </authorList>
    </citation>
    <scope>NUCLEOTIDE SEQUENCE</scope>
</reference>
<evidence type="ECO:0000313" key="1">
    <source>
        <dbReference type="EMBL" id="SPC73104.1"/>
    </source>
</evidence>
<protein>
    <submittedName>
        <fullName evidence="2">Uncharacterized protein</fullName>
    </submittedName>
</protein>
<accession>A0A2N9IW61</accession>
<dbReference type="AlphaFoldDB" id="A0A2N9IW61"/>
<dbReference type="PANTHER" id="PTHR33257:SF6">
    <property type="entry name" value="OXYSTEROL-BINDING 4B-LIKE PROTEIN"/>
    <property type="match status" value="1"/>
</dbReference>
<gene>
    <name evidence="2" type="ORF">FSB_LOCUS56261</name>
    <name evidence="1" type="ORF">FSB_LOCUS986</name>
</gene>
<evidence type="ECO:0000313" key="2">
    <source>
        <dbReference type="EMBL" id="SPD28379.1"/>
    </source>
</evidence>
<proteinExistence type="predicted"/>